<sequence length="362" mass="37904">MDTAATTATTGIDEQEVGRFAQKIFSIYTDGFVGLMLDLAHRTGLLETLAAGPGTSQELAERAGLVERYVRECLGALVTAGIVDYAPAGRRYMLPPERAVCLSGPGSLNLAPFARAGTLLAGHLDAVARAFREGGGVPYDAFRPEFTTVMDGLSRGLLDGQLIDGILPLTGELPTRLAEGVRVADIGCGTGHAINLMAREFPRSTFVGYDIASDAIEAARAETTAWGLRNAAFEVLDVTRLPVEPPFAAVFAFDAIHDQVDPAGVLARVRAALGPGGVFVMMDVKAASALEDNVGNPLAPMLYGVSTLHCMTVSLAQGGAGLGTVWGEQLALRMLADAGFGDVVVHDVPDDPLDVLYVAHLG</sequence>
<organism evidence="3 4">
    <name type="scientific">Pseudonocardia hispaniensis</name>
    <dbReference type="NCBI Taxonomy" id="904933"/>
    <lineage>
        <taxon>Bacteria</taxon>
        <taxon>Bacillati</taxon>
        <taxon>Actinomycetota</taxon>
        <taxon>Actinomycetes</taxon>
        <taxon>Pseudonocardiales</taxon>
        <taxon>Pseudonocardiaceae</taxon>
        <taxon>Pseudonocardia</taxon>
    </lineage>
</organism>
<evidence type="ECO:0000313" key="4">
    <source>
        <dbReference type="Proteomes" id="UP001596302"/>
    </source>
</evidence>
<dbReference type="RefSeq" id="WP_379582730.1">
    <property type="nucleotide sequence ID" value="NZ_JBHSQW010000009.1"/>
</dbReference>
<dbReference type="Pfam" id="PF21320">
    <property type="entry name" value="WHD_Rv2258c"/>
    <property type="match status" value="1"/>
</dbReference>
<dbReference type="InterPro" id="IPR029063">
    <property type="entry name" value="SAM-dependent_MTases_sf"/>
</dbReference>
<dbReference type="CDD" id="cd02440">
    <property type="entry name" value="AdoMet_MTases"/>
    <property type="match status" value="1"/>
</dbReference>
<proteinExistence type="predicted"/>
<reference evidence="4" key="1">
    <citation type="journal article" date="2019" name="Int. J. Syst. Evol. Microbiol.">
        <title>The Global Catalogue of Microorganisms (GCM) 10K type strain sequencing project: providing services to taxonomists for standard genome sequencing and annotation.</title>
        <authorList>
            <consortium name="The Broad Institute Genomics Platform"/>
            <consortium name="The Broad Institute Genome Sequencing Center for Infectious Disease"/>
            <person name="Wu L."/>
            <person name="Ma J."/>
        </authorList>
    </citation>
    <scope>NUCLEOTIDE SEQUENCE [LARGE SCALE GENOMIC DNA]</scope>
    <source>
        <strain evidence="4">CCM 8391</strain>
    </source>
</reference>
<dbReference type="PANTHER" id="PTHR45128">
    <property type="entry name" value="METHYLTRANSFERASE TYPE 11"/>
    <property type="match status" value="1"/>
</dbReference>
<keyword evidence="3" id="KW-0489">Methyltransferase</keyword>
<dbReference type="SUPFAM" id="SSF46785">
    <property type="entry name" value="Winged helix' DNA-binding domain"/>
    <property type="match status" value="1"/>
</dbReference>
<dbReference type="GO" id="GO:0032259">
    <property type="term" value="P:methylation"/>
    <property type="evidence" value="ECO:0007669"/>
    <property type="project" value="UniProtKB-KW"/>
</dbReference>
<dbReference type="SUPFAM" id="SSF53335">
    <property type="entry name" value="S-adenosyl-L-methionine-dependent methyltransferases"/>
    <property type="match status" value="1"/>
</dbReference>
<feature type="domain" description="Methyltransferase" evidence="1">
    <location>
        <begin position="179"/>
        <end position="293"/>
    </location>
</feature>
<dbReference type="GO" id="GO:0008168">
    <property type="term" value="F:methyltransferase activity"/>
    <property type="evidence" value="ECO:0007669"/>
    <property type="project" value="UniProtKB-KW"/>
</dbReference>
<dbReference type="EMBL" id="JBHSQW010000009">
    <property type="protein sequence ID" value="MFC5993301.1"/>
    <property type="molecule type" value="Genomic_DNA"/>
</dbReference>
<dbReference type="PANTHER" id="PTHR45128:SF1">
    <property type="entry name" value="S-ADENOSYLMETHIONINE-DEPENDENT METHYLTRANSFERASE RV2258C"/>
    <property type="match status" value="1"/>
</dbReference>
<dbReference type="InterPro" id="IPR048711">
    <property type="entry name" value="WHD_Rv2258c"/>
</dbReference>
<evidence type="ECO:0000259" key="2">
    <source>
        <dbReference type="Pfam" id="PF21320"/>
    </source>
</evidence>
<dbReference type="Proteomes" id="UP001596302">
    <property type="component" value="Unassembled WGS sequence"/>
</dbReference>
<dbReference type="InterPro" id="IPR036388">
    <property type="entry name" value="WH-like_DNA-bd_sf"/>
</dbReference>
<name>A0ABW1IXT7_9PSEU</name>
<evidence type="ECO:0000259" key="1">
    <source>
        <dbReference type="Pfam" id="PF13847"/>
    </source>
</evidence>
<protein>
    <submittedName>
        <fullName evidence="3">Methyltransferase domain-containing protein</fullName>
    </submittedName>
</protein>
<dbReference type="Pfam" id="PF13847">
    <property type="entry name" value="Methyltransf_31"/>
    <property type="match status" value="1"/>
</dbReference>
<dbReference type="InterPro" id="IPR025714">
    <property type="entry name" value="Methyltranfer_dom"/>
</dbReference>
<gene>
    <name evidence="3" type="ORF">ACFQE5_03630</name>
</gene>
<keyword evidence="3" id="KW-0808">Transferase</keyword>
<dbReference type="Gene3D" id="3.40.50.150">
    <property type="entry name" value="Vaccinia Virus protein VP39"/>
    <property type="match status" value="1"/>
</dbReference>
<dbReference type="InterPro" id="IPR036390">
    <property type="entry name" value="WH_DNA-bd_sf"/>
</dbReference>
<accession>A0ABW1IXT7</accession>
<feature type="domain" description="S-adenosylmethionine-dependent methyltransferase Rv2258c-like winged HTH" evidence="2">
    <location>
        <begin position="32"/>
        <end position="103"/>
    </location>
</feature>
<dbReference type="InterPro" id="IPR053173">
    <property type="entry name" value="SAM-binding_MTase"/>
</dbReference>
<keyword evidence="4" id="KW-1185">Reference proteome</keyword>
<dbReference type="Gene3D" id="1.10.10.10">
    <property type="entry name" value="Winged helix-like DNA-binding domain superfamily/Winged helix DNA-binding domain"/>
    <property type="match status" value="1"/>
</dbReference>
<comment type="caution">
    <text evidence="3">The sequence shown here is derived from an EMBL/GenBank/DDBJ whole genome shotgun (WGS) entry which is preliminary data.</text>
</comment>
<evidence type="ECO:0000313" key="3">
    <source>
        <dbReference type="EMBL" id="MFC5993301.1"/>
    </source>
</evidence>